<sequence>MALHKFLVMMTAAVAKMLVSLVIGVLVVTVVAPRFPRFLGLVAVAVLCQLVALAIKFLERSLILSCFALLLRSQVMRKMNFPAAACIPKALGFLIAELFLMDVSFPMTVAFMSVGDFLMHVMLLLFMTACGVGLRVLLLCRAVSFLRVVSPRGFQMVVCLLMAVSFMMSVSFLAVVSRATMILRLLMVVGSLASACSLLVLVGLFKMALGFLLVVSLMMAAPFREVACYLMVVRSLTAVIFLVVVIFPAVLCFAFVRAVGFMMGMRVLLVMIGSFLAGSSSLMIVCLLMDVGFMLIMGLRTFVNFLVVVSFARMVVRFLLGAMRVQLALIAGFAMVTSFLLIVSSLMAVSFQRAGRMRDGVKRQLEFAVSTLSSLKAEARGASPQGAEQGLFGDGGAEAGAVVEVLAQRSDASSASAAVEGTEDSTRSSARFGVAPARRRWASGSSPRGAPEVHVRFTLRRLVPRGQQRCRAASAGKGVREETWEASGCASPARRGASPPAVGPARAL</sequence>
<feature type="transmembrane region" description="Helical" evidence="2">
    <location>
        <begin position="38"/>
        <end position="58"/>
    </location>
</feature>
<keyword evidence="2" id="KW-0472">Membrane</keyword>
<feature type="region of interest" description="Disordered" evidence="1">
    <location>
        <begin position="414"/>
        <end position="452"/>
    </location>
</feature>
<evidence type="ECO:0000256" key="2">
    <source>
        <dbReference type="SAM" id="Phobius"/>
    </source>
</evidence>
<feature type="region of interest" description="Disordered" evidence="1">
    <location>
        <begin position="467"/>
        <end position="508"/>
    </location>
</feature>
<feature type="transmembrane region" description="Helical" evidence="2">
    <location>
        <begin position="182"/>
        <end position="204"/>
    </location>
</feature>
<evidence type="ECO:0000256" key="1">
    <source>
        <dbReference type="SAM" id="MobiDB-lite"/>
    </source>
</evidence>
<feature type="transmembrane region" description="Helical" evidence="2">
    <location>
        <begin position="327"/>
        <end position="349"/>
    </location>
</feature>
<dbReference type="EMBL" id="CAUYUJ010019013">
    <property type="protein sequence ID" value="CAK0888020.1"/>
    <property type="molecule type" value="Genomic_DNA"/>
</dbReference>
<name>A0ABN9WRC0_9DINO</name>
<feature type="compositionally biased region" description="Low complexity" evidence="1">
    <location>
        <begin position="490"/>
        <end position="508"/>
    </location>
</feature>
<accession>A0ABN9WRC0</accession>
<feature type="transmembrane region" description="Helical" evidence="2">
    <location>
        <begin position="211"/>
        <end position="232"/>
    </location>
</feature>
<evidence type="ECO:0000313" key="3">
    <source>
        <dbReference type="EMBL" id="CAK0888020.1"/>
    </source>
</evidence>
<feature type="transmembrane region" description="Helical" evidence="2">
    <location>
        <begin position="121"/>
        <end position="144"/>
    </location>
</feature>
<keyword evidence="2" id="KW-0812">Transmembrane</keyword>
<dbReference type="Proteomes" id="UP001189429">
    <property type="component" value="Unassembled WGS sequence"/>
</dbReference>
<keyword evidence="2" id="KW-1133">Transmembrane helix</keyword>
<proteinExistence type="predicted"/>
<gene>
    <name evidence="3" type="ORF">PCOR1329_LOCUS68892</name>
</gene>
<feature type="transmembrane region" description="Helical" evidence="2">
    <location>
        <begin position="79"/>
        <end position="101"/>
    </location>
</feature>
<keyword evidence="4" id="KW-1185">Reference proteome</keyword>
<organism evidence="3 4">
    <name type="scientific">Prorocentrum cordatum</name>
    <dbReference type="NCBI Taxonomy" id="2364126"/>
    <lineage>
        <taxon>Eukaryota</taxon>
        <taxon>Sar</taxon>
        <taxon>Alveolata</taxon>
        <taxon>Dinophyceae</taxon>
        <taxon>Prorocentrales</taxon>
        <taxon>Prorocentraceae</taxon>
        <taxon>Prorocentrum</taxon>
    </lineage>
</organism>
<feature type="transmembrane region" description="Helical" evidence="2">
    <location>
        <begin position="7"/>
        <end position="32"/>
    </location>
</feature>
<feature type="transmembrane region" description="Helical" evidence="2">
    <location>
        <begin position="302"/>
        <end position="320"/>
    </location>
</feature>
<feature type="transmembrane region" description="Helical" evidence="2">
    <location>
        <begin position="268"/>
        <end position="296"/>
    </location>
</feature>
<comment type="caution">
    <text evidence="3">The sequence shown here is derived from an EMBL/GenBank/DDBJ whole genome shotgun (WGS) entry which is preliminary data.</text>
</comment>
<feature type="transmembrane region" description="Helical" evidence="2">
    <location>
        <begin position="156"/>
        <end position="176"/>
    </location>
</feature>
<feature type="transmembrane region" description="Helical" evidence="2">
    <location>
        <begin position="238"/>
        <end position="256"/>
    </location>
</feature>
<reference evidence="3" key="1">
    <citation type="submission" date="2023-10" db="EMBL/GenBank/DDBJ databases">
        <authorList>
            <person name="Chen Y."/>
            <person name="Shah S."/>
            <person name="Dougan E. K."/>
            <person name="Thang M."/>
            <person name="Chan C."/>
        </authorList>
    </citation>
    <scope>NUCLEOTIDE SEQUENCE [LARGE SCALE GENOMIC DNA]</scope>
</reference>
<protein>
    <submittedName>
        <fullName evidence="3">Uncharacterized protein</fullName>
    </submittedName>
</protein>
<evidence type="ECO:0000313" key="4">
    <source>
        <dbReference type="Proteomes" id="UP001189429"/>
    </source>
</evidence>